<evidence type="ECO:0000313" key="9">
    <source>
        <dbReference type="EMBL" id="KAH3791791.1"/>
    </source>
</evidence>
<comment type="subcellular location">
    <subcellularLocation>
        <location evidence="1">Secreted</location>
    </subcellularLocation>
</comment>
<dbReference type="EMBL" id="JAIWYP010000007">
    <property type="protein sequence ID" value="KAH3791791.1"/>
    <property type="molecule type" value="Genomic_DNA"/>
</dbReference>
<proteinExistence type="inferred from homology"/>
<protein>
    <recommendedName>
        <fullName evidence="11">Secreted protein</fullName>
    </recommendedName>
</protein>
<evidence type="ECO:0000256" key="6">
    <source>
        <dbReference type="ARBA" id="ARBA00023183"/>
    </source>
</evidence>
<evidence type="ECO:0000256" key="8">
    <source>
        <dbReference type="SAM" id="SignalP"/>
    </source>
</evidence>
<feature type="region of interest" description="Disordered" evidence="7">
    <location>
        <begin position="126"/>
        <end position="145"/>
    </location>
</feature>
<accession>A0A9D4F5P2</accession>
<name>A0A9D4F5P2_DREPO</name>
<reference evidence="9" key="1">
    <citation type="journal article" date="2019" name="bioRxiv">
        <title>The Genome of the Zebra Mussel, Dreissena polymorpha: A Resource for Invasive Species Research.</title>
        <authorList>
            <person name="McCartney M.A."/>
            <person name="Auch B."/>
            <person name="Kono T."/>
            <person name="Mallez S."/>
            <person name="Zhang Y."/>
            <person name="Obille A."/>
            <person name="Becker A."/>
            <person name="Abrahante J.E."/>
            <person name="Garbe J."/>
            <person name="Badalamenti J.P."/>
            <person name="Herman A."/>
            <person name="Mangelson H."/>
            <person name="Liachko I."/>
            <person name="Sullivan S."/>
            <person name="Sone E.D."/>
            <person name="Koren S."/>
            <person name="Silverstein K.A.T."/>
            <person name="Beckman K.B."/>
            <person name="Gohl D.M."/>
        </authorList>
    </citation>
    <scope>NUCLEOTIDE SEQUENCE</scope>
    <source>
        <strain evidence="9">Duluth1</strain>
        <tissue evidence="9">Whole animal</tissue>
    </source>
</reference>
<dbReference type="AlphaFoldDB" id="A0A9D4F5P2"/>
<evidence type="ECO:0000256" key="5">
    <source>
        <dbReference type="ARBA" id="ARBA00023157"/>
    </source>
</evidence>
<reference evidence="9" key="2">
    <citation type="submission" date="2020-11" db="EMBL/GenBank/DDBJ databases">
        <authorList>
            <person name="McCartney M.A."/>
            <person name="Auch B."/>
            <person name="Kono T."/>
            <person name="Mallez S."/>
            <person name="Becker A."/>
            <person name="Gohl D.M."/>
            <person name="Silverstein K.A.T."/>
            <person name="Koren S."/>
            <person name="Bechman K.B."/>
            <person name="Herman A."/>
            <person name="Abrahante J.E."/>
            <person name="Garbe J."/>
        </authorList>
    </citation>
    <scope>NUCLEOTIDE SEQUENCE</scope>
    <source>
        <strain evidence="9">Duluth1</strain>
        <tissue evidence="9">Whole animal</tissue>
    </source>
</reference>
<dbReference type="Pfam" id="PF06473">
    <property type="entry name" value="FGF-BP1"/>
    <property type="match status" value="1"/>
</dbReference>
<dbReference type="OrthoDB" id="10205367at2759"/>
<keyword evidence="6" id="KW-0340">Growth factor binding</keyword>
<evidence type="ECO:0000256" key="7">
    <source>
        <dbReference type="SAM" id="MobiDB-lite"/>
    </source>
</evidence>
<sequence length="152" mass="17801">MNARVNLIAIVFVATLLVTEAKLEKEGLSGEFKWNNTQCTWKEGFDNLNRILIIHCKQKGKFCKYRGNPHVKSCAWYNKNQAKFYKCLVDELIKDTQNLCNPNKVVCYECPKVEFGRIEPLPQRRRPVSENRDYTHDQDSQGSVDDYFIDNY</sequence>
<dbReference type="Proteomes" id="UP000828390">
    <property type="component" value="Unassembled WGS sequence"/>
</dbReference>
<evidence type="ECO:0000256" key="1">
    <source>
        <dbReference type="ARBA" id="ARBA00004613"/>
    </source>
</evidence>
<evidence type="ECO:0000256" key="4">
    <source>
        <dbReference type="ARBA" id="ARBA00022729"/>
    </source>
</evidence>
<feature type="chain" id="PRO_5039243091" description="Secreted protein" evidence="8">
    <location>
        <begin position="22"/>
        <end position="152"/>
    </location>
</feature>
<feature type="signal peptide" evidence="8">
    <location>
        <begin position="1"/>
        <end position="21"/>
    </location>
</feature>
<keyword evidence="5" id="KW-1015">Disulfide bond</keyword>
<organism evidence="9 10">
    <name type="scientific">Dreissena polymorpha</name>
    <name type="common">Zebra mussel</name>
    <name type="synonym">Mytilus polymorpha</name>
    <dbReference type="NCBI Taxonomy" id="45954"/>
    <lineage>
        <taxon>Eukaryota</taxon>
        <taxon>Metazoa</taxon>
        <taxon>Spiralia</taxon>
        <taxon>Lophotrochozoa</taxon>
        <taxon>Mollusca</taxon>
        <taxon>Bivalvia</taxon>
        <taxon>Autobranchia</taxon>
        <taxon>Heteroconchia</taxon>
        <taxon>Euheterodonta</taxon>
        <taxon>Imparidentia</taxon>
        <taxon>Neoheterodontei</taxon>
        <taxon>Myida</taxon>
        <taxon>Dreissenoidea</taxon>
        <taxon>Dreissenidae</taxon>
        <taxon>Dreissena</taxon>
    </lineage>
</organism>
<keyword evidence="4 8" id="KW-0732">Signal</keyword>
<dbReference type="GO" id="GO:0005576">
    <property type="term" value="C:extracellular region"/>
    <property type="evidence" value="ECO:0007669"/>
    <property type="project" value="UniProtKB-SubCell"/>
</dbReference>
<gene>
    <name evidence="9" type="ORF">DPMN_145281</name>
</gene>
<dbReference type="GO" id="GO:0019838">
    <property type="term" value="F:growth factor binding"/>
    <property type="evidence" value="ECO:0007669"/>
    <property type="project" value="UniProtKB-KW"/>
</dbReference>
<keyword evidence="3" id="KW-0964">Secreted</keyword>
<keyword evidence="10" id="KW-1185">Reference proteome</keyword>
<evidence type="ECO:0008006" key="11">
    <source>
        <dbReference type="Google" id="ProtNLM"/>
    </source>
</evidence>
<feature type="compositionally biased region" description="Basic and acidic residues" evidence="7">
    <location>
        <begin position="127"/>
        <end position="139"/>
    </location>
</feature>
<dbReference type="InterPro" id="IPR010510">
    <property type="entry name" value="FGF1-bd"/>
</dbReference>
<evidence type="ECO:0000256" key="3">
    <source>
        <dbReference type="ARBA" id="ARBA00022525"/>
    </source>
</evidence>
<evidence type="ECO:0000313" key="10">
    <source>
        <dbReference type="Proteomes" id="UP000828390"/>
    </source>
</evidence>
<comment type="caution">
    <text evidence="9">The sequence shown here is derived from an EMBL/GenBank/DDBJ whole genome shotgun (WGS) entry which is preliminary data.</text>
</comment>
<evidence type="ECO:0000256" key="2">
    <source>
        <dbReference type="ARBA" id="ARBA00008326"/>
    </source>
</evidence>
<comment type="similarity">
    <text evidence="2">Belongs to the fibroblast growth factor-binding protein family.</text>
</comment>